<dbReference type="InterPro" id="IPR045863">
    <property type="entry name" value="CorA_TM1_TM2"/>
</dbReference>
<keyword evidence="8" id="KW-0460">Magnesium</keyword>
<gene>
    <name evidence="10" type="primary">corA_1</name>
    <name evidence="8" type="synonym">corA</name>
    <name evidence="10" type="ORF">MiYa_01204</name>
</gene>
<dbReference type="Gene3D" id="3.30.460.20">
    <property type="entry name" value="CorA soluble domain-like"/>
    <property type="match status" value="1"/>
</dbReference>
<dbReference type="PANTHER" id="PTHR46494">
    <property type="entry name" value="CORA FAMILY METAL ION TRANSPORTER (EUROFUNG)"/>
    <property type="match status" value="1"/>
</dbReference>
<comment type="subcellular location">
    <subcellularLocation>
        <location evidence="1">Cell membrane</location>
        <topology evidence="1">Multi-pass membrane protein</topology>
    </subcellularLocation>
    <subcellularLocation>
        <location evidence="8">Membrane</location>
        <topology evidence="8">Multi-pass membrane protein</topology>
    </subcellularLocation>
</comment>
<dbReference type="GO" id="GO:0005886">
    <property type="term" value="C:plasma membrane"/>
    <property type="evidence" value="ECO:0007669"/>
    <property type="project" value="UniProtKB-SubCell"/>
</dbReference>
<dbReference type="GO" id="GO:0050897">
    <property type="term" value="F:cobalt ion binding"/>
    <property type="evidence" value="ECO:0007669"/>
    <property type="project" value="TreeGrafter"/>
</dbReference>
<evidence type="ECO:0000256" key="4">
    <source>
        <dbReference type="ARBA" id="ARBA00022475"/>
    </source>
</evidence>
<keyword evidence="7 8" id="KW-0472">Membrane</keyword>
<proteinExistence type="inferred from homology"/>
<feature type="transmembrane region" description="Helical" evidence="8">
    <location>
        <begin position="365"/>
        <end position="384"/>
    </location>
</feature>
<comment type="function">
    <text evidence="8">Mediates influx of magnesium ions.</text>
</comment>
<dbReference type="GO" id="GO:0015095">
    <property type="term" value="F:magnesium ion transmembrane transporter activity"/>
    <property type="evidence" value="ECO:0007669"/>
    <property type="project" value="UniProtKB-UniRule"/>
</dbReference>
<organism evidence="10 11">
    <name type="scientific">Microcystis aeruginosa NIES-2519</name>
    <dbReference type="NCBI Taxonomy" id="2303981"/>
    <lineage>
        <taxon>Bacteria</taxon>
        <taxon>Bacillati</taxon>
        <taxon>Cyanobacteriota</taxon>
        <taxon>Cyanophyceae</taxon>
        <taxon>Oscillatoriophycideae</taxon>
        <taxon>Chroococcales</taxon>
        <taxon>Microcystaceae</taxon>
        <taxon>Microcystis</taxon>
    </lineage>
</organism>
<dbReference type="InterPro" id="IPR002523">
    <property type="entry name" value="MgTranspt_CorA/ZnTranspt_ZntB"/>
</dbReference>
<dbReference type="AlphaFoldDB" id="A0A5A5R4R8"/>
<name>A0A5A5R4R8_MICAE</name>
<keyword evidence="4 8" id="KW-1003">Cell membrane</keyword>
<feature type="region of interest" description="Disordered" evidence="9">
    <location>
        <begin position="1"/>
        <end position="35"/>
    </location>
</feature>
<evidence type="ECO:0000256" key="9">
    <source>
        <dbReference type="SAM" id="MobiDB-lite"/>
    </source>
</evidence>
<sequence length="398" mass="46416">MLRKGQQRSISTMSNNKRLTRYKKGRKSSETKPHLYDYHYNQPGTMPGLITIDENAVATEISLINYNSQQATIVNNLLPQDCLKYLSNDSISWVDIVGLGNEDKLQELGEIFHLHPLTLEDIVSIPQRPKVEECENYILIIVPMAILIDHQGFLLEQISLIVGKNYVLTVQEEGQYDSLEGVRERIRLNKGSIRQQKSGYLAYSIWDAIIDGYFPVLESYGERIEELENEILASPTEQTLSKIYQLRQELLSLRRAIWPQRDTLNALLRDEYIVIDTTIKPYLRDCYDHVVQILDVIENYREFANGLMDFYLSSVSNKMNEIMKTLTVISTIFIPLTFIVGIYGMNFNTDKSPYNMPELEWYWGYVFVWVLMLTVAFSLIIFFWRRGWFKNLSTVKKR</sequence>
<feature type="compositionally biased region" description="Polar residues" evidence="9">
    <location>
        <begin position="7"/>
        <end position="17"/>
    </location>
</feature>
<evidence type="ECO:0000256" key="3">
    <source>
        <dbReference type="ARBA" id="ARBA00022448"/>
    </source>
</evidence>
<keyword evidence="6 8" id="KW-1133">Transmembrane helix</keyword>
<comment type="caution">
    <text evidence="10">The sequence shown here is derived from an EMBL/GenBank/DDBJ whole genome shotgun (WGS) entry which is preliminary data.</text>
</comment>
<dbReference type="PANTHER" id="PTHR46494:SF1">
    <property type="entry name" value="CORA FAMILY METAL ION TRANSPORTER (EUROFUNG)"/>
    <property type="match status" value="1"/>
</dbReference>
<keyword evidence="8" id="KW-0406">Ion transport</keyword>
<evidence type="ECO:0000256" key="8">
    <source>
        <dbReference type="RuleBase" id="RU362010"/>
    </source>
</evidence>
<dbReference type="SUPFAM" id="SSF144083">
    <property type="entry name" value="Magnesium transport protein CorA, transmembrane region"/>
    <property type="match status" value="1"/>
</dbReference>
<dbReference type="GO" id="GO:0015087">
    <property type="term" value="F:cobalt ion transmembrane transporter activity"/>
    <property type="evidence" value="ECO:0007669"/>
    <property type="project" value="UniProtKB-UniRule"/>
</dbReference>
<dbReference type="InterPro" id="IPR045861">
    <property type="entry name" value="CorA_cytoplasmic_dom"/>
</dbReference>
<evidence type="ECO:0000256" key="5">
    <source>
        <dbReference type="ARBA" id="ARBA00022692"/>
    </source>
</evidence>
<protein>
    <recommendedName>
        <fullName evidence="8">Magnesium transport protein CorA</fullName>
    </recommendedName>
</protein>
<evidence type="ECO:0000256" key="2">
    <source>
        <dbReference type="ARBA" id="ARBA00009765"/>
    </source>
</evidence>
<dbReference type="SUPFAM" id="SSF143865">
    <property type="entry name" value="CorA soluble domain-like"/>
    <property type="match status" value="1"/>
</dbReference>
<dbReference type="InterPro" id="IPR004488">
    <property type="entry name" value="Mg/Co-transport_prot_CorA"/>
</dbReference>
<feature type="transmembrane region" description="Helical" evidence="8">
    <location>
        <begin position="326"/>
        <end position="345"/>
    </location>
</feature>
<evidence type="ECO:0000256" key="7">
    <source>
        <dbReference type="ARBA" id="ARBA00023136"/>
    </source>
</evidence>
<evidence type="ECO:0000313" key="10">
    <source>
        <dbReference type="EMBL" id="GCA69675.1"/>
    </source>
</evidence>
<evidence type="ECO:0000256" key="6">
    <source>
        <dbReference type="ARBA" id="ARBA00022989"/>
    </source>
</evidence>
<comment type="similarity">
    <text evidence="2 8">Belongs to the CorA metal ion transporter (MIT) (TC 1.A.35) family.</text>
</comment>
<dbReference type="CDD" id="cd12828">
    <property type="entry name" value="TmCorA-like_1"/>
    <property type="match status" value="1"/>
</dbReference>
<dbReference type="Proteomes" id="UP000323569">
    <property type="component" value="Unassembled WGS sequence"/>
</dbReference>
<dbReference type="GO" id="GO:0000287">
    <property type="term" value="F:magnesium ion binding"/>
    <property type="evidence" value="ECO:0007669"/>
    <property type="project" value="TreeGrafter"/>
</dbReference>
<evidence type="ECO:0000256" key="1">
    <source>
        <dbReference type="ARBA" id="ARBA00004651"/>
    </source>
</evidence>
<dbReference type="Pfam" id="PF01544">
    <property type="entry name" value="CorA"/>
    <property type="match status" value="1"/>
</dbReference>
<evidence type="ECO:0000313" key="11">
    <source>
        <dbReference type="Proteomes" id="UP000323569"/>
    </source>
</evidence>
<reference evidence="10 11" key="1">
    <citation type="submission" date="2018-09" db="EMBL/GenBank/DDBJ databases">
        <title>Evolutionary history of phycoerythrin pigmentation in the water bloom-forming cyanobacterium Microcystis aeruginosa.</title>
        <authorList>
            <person name="Tanabe Y."/>
            <person name="Tanabe Y."/>
            <person name="Yamaguchi H."/>
        </authorList>
    </citation>
    <scope>NUCLEOTIDE SEQUENCE [LARGE SCALE GENOMIC DNA]</scope>
    <source>
        <strain evidence="10 11">NIES-2519</strain>
    </source>
</reference>
<accession>A0A5A5R4R8</accession>
<dbReference type="EMBL" id="BHVO01000013">
    <property type="protein sequence ID" value="GCA69675.1"/>
    <property type="molecule type" value="Genomic_DNA"/>
</dbReference>
<keyword evidence="5 8" id="KW-0812">Transmembrane</keyword>
<keyword evidence="3 8" id="KW-0813">Transport</keyword>
<dbReference type="Gene3D" id="1.20.58.340">
    <property type="entry name" value="Magnesium transport protein CorA, transmembrane region"/>
    <property type="match status" value="2"/>
</dbReference>
<dbReference type="NCBIfam" id="TIGR00383">
    <property type="entry name" value="corA"/>
    <property type="match status" value="1"/>
</dbReference>
<dbReference type="FunFam" id="1.20.58.340:FF:000012">
    <property type="entry name" value="Magnesium transport protein CorA"/>
    <property type="match status" value="1"/>
</dbReference>